<dbReference type="InterPro" id="IPR029009">
    <property type="entry name" value="ASB_dom_sf"/>
</dbReference>
<gene>
    <name evidence="1" type="ORF">J2Z49_002480</name>
</gene>
<reference evidence="1 2" key="1">
    <citation type="submission" date="2023-07" db="EMBL/GenBank/DDBJ databases">
        <title>Genomic Encyclopedia of Type Strains, Phase IV (KMG-IV): sequencing the most valuable type-strain genomes for metagenomic binning, comparative biology and taxonomic classification.</title>
        <authorList>
            <person name="Goeker M."/>
        </authorList>
    </citation>
    <scope>NUCLEOTIDE SEQUENCE [LARGE SCALE GENOMIC DNA]</scope>
    <source>
        <strain evidence="1 2">DSM 12396</strain>
    </source>
</reference>
<dbReference type="Gene3D" id="3.30.1330.90">
    <property type="entry name" value="D-3-phosphoglycerate dehydrogenase, domain 3"/>
    <property type="match status" value="1"/>
</dbReference>
<accession>A0ABU0B3R1</accession>
<comment type="caution">
    <text evidence="1">The sequence shown here is derived from an EMBL/GenBank/DDBJ whole genome shotgun (WGS) entry which is preliminary data.</text>
</comment>
<proteinExistence type="predicted"/>
<dbReference type="EMBL" id="JAUSUX010000024">
    <property type="protein sequence ID" value="MDQ0287359.1"/>
    <property type="molecule type" value="Genomic_DNA"/>
</dbReference>
<protein>
    <submittedName>
        <fullName evidence="1">L-serine deaminase</fullName>
    </submittedName>
</protein>
<organism evidence="1 2">
    <name type="scientific">Desulfofundulus luciae</name>
    <dbReference type="NCBI Taxonomy" id="74702"/>
    <lineage>
        <taxon>Bacteria</taxon>
        <taxon>Bacillati</taxon>
        <taxon>Bacillota</taxon>
        <taxon>Clostridia</taxon>
        <taxon>Eubacteriales</taxon>
        <taxon>Peptococcaceae</taxon>
        <taxon>Desulfofundulus</taxon>
    </lineage>
</organism>
<sequence>MHNSFASTGRGHGTDLALVAGLLGFALDDTIIFLA</sequence>
<evidence type="ECO:0000313" key="2">
    <source>
        <dbReference type="Proteomes" id="UP001225644"/>
    </source>
</evidence>
<evidence type="ECO:0000313" key="1">
    <source>
        <dbReference type="EMBL" id="MDQ0287359.1"/>
    </source>
</evidence>
<keyword evidence="2" id="KW-1185">Reference proteome</keyword>
<dbReference type="SUPFAM" id="SSF143548">
    <property type="entry name" value="Serine metabolism enzymes domain"/>
    <property type="match status" value="1"/>
</dbReference>
<name>A0ABU0B3R1_9FIRM</name>
<dbReference type="Proteomes" id="UP001225644">
    <property type="component" value="Unassembled WGS sequence"/>
</dbReference>